<dbReference type="AlphaFoldDB" id="A0A8K0HN91"/>
<evidence type="ECO:0000313" key="3">
    <source>
        <dbReference type="Proteomes" id="UP000796880"/>
    </source>
</evidence>
<feature type="chain" id="PRO_5035477561" evidence="1">
    <location>
        <begin position="18"/>
        <end position="148"/>
    </location>
</feature>
<accession>A0A8K0HN91</accession>
<gene>
    <name evidence="2" type="ORF">FNV43_RR00208</name>
</gene>
<feature type="signal peptide" evidence="1">
    <location>
        <begin position="1"/>
        <end position="17"/>
    </location>
</feature>
<proteinExistence type="predicted"/>
<comment type="caution">
    <text evidence="2">The sequence shown here is derived from an EMBL/GenBank/DDBJ whole genome shotgun (WGS) entry which is preliminary data.</text>
</comment>
<evidence type="ECO:0000313" key="2">
    <source>
        <dbReference type="EMBL" id="KAF3455575.1"/>
    </source>
</evidence>
<protein>
    <submittedName>
        <fullName evidence="2">Uncharacterized protein</fullName>
    </submittedName>
</protein>
<reference evidence="2" key="1">
    <citation type="submission" date="2020-03" db="EMBL/GenBank/DDBJ databases">
        <title>A high-quality chromosome-level genome assembly of a woody plant with both climbing and erect habits, Rhamnella rubrinervis.</title>
        <authorList>
            <person name="Lu Z."/>
            <person name="Yang Y."/>
            <person name="Zhu X."/>
            <person name="Sun Y."/>
        </authorList>
    </citation>
    <scope>NUCLEOTIDE SEQUENCE</scope>
    <source>
        <strain evidence="2">BYM</strain>
        <tissue evidence="2">Leaf</tissue>
    </source>
</reference>
<organism evidence="2 3">
    <name type="scientific">Rhamnella rubrinervis</name>
    <dbReference type="NCBI Taxonomy" id="2594499"/>
    <lineage>
        <taxon>Eukaryota</taxon>
        <taxon>Viridiplantae</taxon>
        <taxon>Streptophyta</taxon>
        <taxon>Embryophyta</taxon>
        <taxon>Tracheophyta</taxon>
        <taxon>Spermatophyta</taxon>
        <taxon>Magnoliopsida</taxon>
        <taxon>eudicotyledons</taxon>
        <taxon>Gunneridae</taxon>
        <taxon>Pentapetalae</taxon>
        <taxon>rosids</taxon>
        <taxon>fabids</taxon>
        <taxon>Rosales</taxon>
        <taxon>Rhamnaceae</taxon>
        <taxon>rhamnoid group</taxon>
        <taxon>Rhamneae</taxon>
        <taxon>Rhamnella</taxon>
    </lineage>
</organism>
<dbReference type="Proteomes" id="UP000796880">
    <property type="component" value="Unassembled WGS sequence"/>
</dbReference>
<evidence type="ECO:0000256" key="1">
    <source>
        <dbReference type="SAM" id="SignalP"/>
    </source>
</evidence>
<sequence length="148" mass="16112">MVFATIVGFSAFVLVNAASKGITPSGNFSSCGQAGHIHSTLRAFPNIHRMVFATSHNDGTPNLLSRTLPCRPNYLMGRIFGNQLRPRDLRYVGIETWRKDYKAQVAPSQSVEPYAPLCPQGVARNGKVHQSSFHTLTGKDSLAPDLGT</sequence>
<keyword evidence="1" id="KW-0732">Signal</keyword>
<dbReference type="EMBL" id="VOIH02000001">
    <property type="protein sequence ID" value="KAF3455575.1"/>
    <property type="molecule type" value="Genomic_DNA"/>
</dbReference>
<name>A0A8K0HN91_9ROSA</name>
<keyword evidence="3" id="KW-1185">Reference proteome</keyword>